<evidence type="ECO:0000256" key="1">
    <source>
        <dbReference type="SAM" id="Phobius"/>
    </source>
</evidence>
<feature type="transmembrane region" description="Helical" evidence="1">
    <location>
        <begin position="58"/>
        <end position="76"/>
    </location>
</feature>
<sequence length="118" mass="13546">MEDYSLYYAYGWCIAFVVCGILSCFFSKITVRTEKNKGALTREKTEIQVAKSGKRLKIITGVLLFYIALDLSVTIFGTDLIKEYRDLLVFPILVGIGCLLVRYRAFVYFYSKELAVRN</sequence>
<keyword evidence="1" id="KW-1133">Transmembrane helix</keyword>
<protein>
    <recommendedName>
        <fullName evidence="4">DUF3784 domain-containing protein</fullName>
    </recommendedName>
</protein>
<dbReference type="Proteomes" id="UP000824267">
    <property type="component" value="Unassembled WGS sequence"/>
</dbReference>
<reference evidence="2" key="1">
    <citation type="journal article" date="2021" name="PeerJ">
        <title>Extensive microbial diversity within the chicken gut microbiome revealed by metagenomics and culture.</title>
        <authorList>
            <person name="Gilroy R."/>
            <person name="Ravi A."/>
            <person name="Getino M."/>
            <person name="Pursley I."/>
            <person name="Horton D.L."/>
            <person name="Alikhan N.F."/>
            <person name="Baker D."/>
            <person name="Gharbi K."/>
            <person name="Hall N."/>
            <person name="Watson M."/>
            <person name="Adriaenssens E.M."/>
            <person name="Foster-Nyarko E."/>
            <person name="Jarju S."/>
            <person name="Secka A."/>
            <person name="Antonio M."/>
            <person name="Oren A."/>
            <person name="Chaudhuri R.R."/>
            <person name="La Ragione R."/>
            <person name="Hildebrand F."/>
            <person name="Pallen M.J."/>
        </authorList>
    </citation>
    <scope>NUCLEOTIDE SEQUENCE</scope>
    <source>
        <strain evidence="2">Gambia16-930</strain>
    </source>
</reference>
<dbReference type="AlphaFoldDB" id="A0A9D1RIP7"/>
<comment type="caution">
    <text evidence="2">The sequence shown here is derived from an EMBL/GenBank/DDBJ whole genome shotgun (WGS) entry which is preliminary data.</text>
</comment>
<name>A0A9D1RIP7_9BACT</name>
<feature type="transmembrane region" description="Helical" evidence="1">
    <location>
        <begin position="6"/>
        <end position="27"/>
    </location>
</feature>
<dbReference type="EMBL" id="DXGG01000126">
    <property type="protein sequence ID" value="HIW87367.1"/>
    <property type="molecule type" value="Genomic_DNA"/>
</dbReference>
<evidence type="ECO:0008006" key="4">
    <source>
        <dbReference type="Google" id="ProtNLM"/>
    </source>
</evidence>
<organism evidence="2 3">
    <name type="scientific">Candidatus Onthomorpha intestinigallinarum</name>
    <dbReference type="NCBI Taxonomy" id="2840880"/>
    <lineage>
        <taxon>Bacteria</taxon>
        <taxon>Pseudomonadati</taxon>
        <taxon>Bacteroidota</taxon>
        <taxon>Bacteroidia</taxon>
        <taxon>Bacteroidales</taxon>
        <taxon>Candidatus Onthomorpha</taxon>
    </lineage>
</organism>
<keyword evidence="1" id="KW-0472">Membrane</keyword>
<accession>A0A9D1RIP7</accession>
<evidence type="ECO:0000313" key="2">
    <source>
        <dbReference type="EMBL" id="HIW87367.1"/>
    </source>
</evidence>
<keyword evidence="1" id="KW-0812">Transmembrane</keyword>
<gene>
    <name evidence="2" type="ORF">IAC47_03740</name>
</gene>
<evidence type="ECO:0000313" key="3">
    <source>
        <dbReference type="Proteomes" id="UP000824267"/>
    </source>
</evidence>
<reference evidence="2" key="2">
    <citation type="submission" date="2021-04" db="EMBL/GenBank/DDBJ databases">
        <authorList>
            <person name="Gilroy R."/>
        </authorList>
    </citation>
    <scope>NUCLEOTIDE SEQUENCE</scope>
    <source>
        <strain evidence="2">Gambia16-930</strain>
    </source>
</reference>
<proteinExistence type="predicted"/>
<feature type="transmembrane region" description="Helical" evidence="1">
    <location>
        <begin position="88"/>
        <end position="110"/>
    </location>
</feature>